<dbReference type="PANTHER" id="PTHR12558">
    <property type="entry name" value="CELL DIVISION CYCLE 16,23,27"/>
    <property type="match status" value="1"/>
</dbReference>
<dbReference type="AlphaFoldDB" id="A0A0A8LAM0"/>
<dbReference type="InterPro" id="IPR007192">
    <property type="entry name" value="APC8"/>
</dbReference>
<dbReference type="PROSITE" id="PS50005">
    <property type="entry name" value="TPR"/>
    <property type="match status" value="2"/>
</dbReference>
<evidence type="ECO:0000313" key="10">
    <source>
        <dbReference type="Proteomes" id="UP000031516"/>
    </source>
</evidence>
<proteinExistence type="predicted"/>
<evidence type="ECO:0000259" key="8">
    <source>
        <dbReference type="Pfam" id="PF04049"/>
    </source>
</evidence>
<keyword evidence="4" id="KW-0833">Ubl conjugation pathway</keyword>
<name>A0A0A8LAM0_9SACH</name>
<dbReference type="InterPro" id="IPR019734">
    <property type="entry name" value="TPR_rpt"/>
</dbReference>
<dbReference type="EMBL" id="CCBQ010000047">
    <property type="protein sequence ID" value="CDO96136.1"/>
    <property type="molecule type" value="Genomic_DNA"/>
</dbReference>
<evidence type="ECO:0000313" key="9">
    <source>
        <dbReference type="EMBL" id="CDO96136.1"/>
    </source>
</evidence>
<keyword evidence="3" id="KW-0498">Mitosis</keyword>
<evidence type="ECO:0000256" key="2">
    <source>
        <dbReference type="ARBA" id="ARBA00022737"/>
    </source>
</evidence>
<sequence length="632" mass="73672">MERFALEDFHSQLRESSTELSRWKLFQSSKWSAEALMGMKVTNTDDMLNADLSLTTDGDDESPLKKRQIFSSHNVLFDFGVDENQSETLPDVIPLTDKELDLYTLASSLFDCKEYDRCAFFLKETTHDGLKFLYTYSRYLLWDKKVTESTEDVMIKDPDNFSQDLSEFTNTAESGNDITGKNCSGISLSNRDVDVGNGEKISLPKLYHEITEHLDKYKSRSKLNTALLMYLLGVIQKRQGVPGGAMSYFLKSLKLYPFNWTCWCELLSCISRTDESVLLLKYLNDNFSMVKDHGVVHEHLMLRFFKLSVFKEFGGDFDRYIEELGEIMNLFPNFSFLRAQHALINYKYMDYANAELVFDELVTMDPYRLDDLDTYSNVLYVLQKPYKLAYLAQYAANVDIYRPETCCIIANYFSSKQQHEKSILYFRRALMLDKSYTHAWILMGHEFIEMKNSHAAIECYRRASDVNPRDFQAWYGLGQAYEVLDKHSFALYYFQKACALKPLDKRMWFASASCYEKLDKTVQAIKCFQRSSQLSGEQDVSILYRLAKLHEKNNDIDECKHYMLKCVELDDIKKVQQTDELGKAKLWLAKHEFKHRKYSEAYNYANGVLHGTSREIEEARAILAECRKRIDI</sequence>
<keyword evidence="2" id="KW-0677">Repeat</keyword>
<keyword evidence="1" id="KW-0132">Cell division</keyword>
<keyword evidence="10" id="KW-1185">Reference proteome</keyword>
<dbReference type="GO" id="GO:0031145">
    <property type="term" value="P:anaphase-promoting complex-dependent catabolic process"/>
    <property type="evidence" value="ECO:0007669"/>
    <property type="project" value="TreeGrafter"/>
</dbReference>
<organism evidence="9 10">
    <name type="scientific">Kluyveromyces dobzhanskii CBS 2104</name>
    <dbReference type="NCBI Taxonomy" id="1427455"/>
    <lineage>
        <taxon>Eukaryota</taxon>
        <taxon>Fungi</taxon>
        <taxon>Dikarya</taxon>
        <taxon>Ascomycota</taxon>
        <taxon>Saccharomycotina</taxon>
        <taxon>Saccharomycetes</taxon>
        <taxon>Saccharomycetales</taxon>
        <taxon>Saccharomycetaceae</taxon>
        <taxon>Kluyveromyces</taxon>
    </lineage>
</organism>
<comment type="caution">
    <text evidence="9">The sequence shown here is derived from an EMBL/GenBank/DDBJ whole genome shotgun (WGS) entry which is preliminary data.</text>
</comment>
<dbReference type="GO" id="GO:0005680">
    <property type="term" value="C:anaphase-promoting complex"/>
    <property type="evidence" value="ECO:0007669"/>
    <property type="project" value="InterPro"/>
</dbReference>
<dbReference type="OrthoDB" id="10262026at2759"/>
<evidence type="ECO:0000256" key="5">
    <source>
        <dbReference type="ARBA" id="ARBA00022803"/>
    </source>
</evidence>
<dbReference type="InterPro" id="IPR011990">
    <property type="entry name" value="TPR-like_helical_dom_sf"/>
</dbReference>
<dbReference type="Gene3D" id="1.25.40.10">
    <property type="entry name" value="Tetratricopeptide repeat domain"/>
    <property type="match status" value="2"/>
</dbReference>
<evidence type="ECO:0000256" key="7">
    <source>
        <dbReference type="PROSITE-ProRule" id="PRU00339"/>
    </source>
</evidence>
<dbReference type="Pfam" id="PF13181">
    <property type="entry name" value="TPR_8"/>
    <property type="match status" value="2"/>
</dbReference>
<feature type="domain" description="Cdc23" evidence="8">
    <location>
        <begin position="9"/>
        <end position="342"/>
    </location>
</feature>
<accession>A0A0A8LAM0</accession>
<feature type="repeat" description="TPR" evidence="7">
    <location>
        <begin position="437"/>
        <end position="470"/>
    </location>
</feature>
<reference evidence="9 10" key="1">
    <citation type="submission" date="2014-03" db="EMBL/GenBank/DDBJ databases">
        <title>The genome of Kluyveromyces dobzhanskii.</title>
        <authorList>
            <person name="Nystedt B."/>
            <person name="Astrom S."/>
        </authorList>
    </citation>
    <scope>NUCLEOTIDE SEQUENCE [LARGE SCALE GENOMIC DNA]</scope>
    <source>
        <strain evidence="9 10">CBS 2104</strain>
    </source>
</reference>
<feature type="repeat" description="TPR" evidence="7">
    <location>
        <begin position="471"/>
        <end position="504"/>
    </location>
</feature>
<keyword evidence="5 7" id="KW-0802">TPR repeat</keyword>
<dbReference type="Proteomes" id="UP000031516">
    <property type="component" value="Unassembled WGS sequence"/>
</dbReference>
<dbReference type="SUPFAM" id="SSF48452">
    <property type="entry name" value="TPR-like"/>
    <property type="match status" value="2"/>
</dbReference>
<dbReference type="Pfam" id="PF13432">
    <property type="entry name" value="TPR_16"/>
    <property type="match status" value="1"/>
</dbReference>
<dbReference type="GO" id="GO:0045842">
    <property type="term" value="P:positive regulation of mitotic metaphase/anaphase transition"/>
    <property type="evidence" value="ECO:0007669"/>
    <property type="project" value="TreeGrafter"/>
</dbReference>
<dbReference type="Pfam" id="PF04049">
    <property type="entry name" value="ANAPC8"/>
    <property type="match status" value="1"/>
</dbReference>
<evidence type="ECO:0000256" key="1">
    <source>
        <dbReference type="ARBA" id="ARBA00022618"/>
    </source>
</evidence>
<keyword evidence="6" id="KW-0131">Cell cycle</keyword>
<dbReference type="GO" id="GO:0016567">
    <property type="term" value="P:protein ubiquitination"/>
    <property type="evidence" value="ECO:0007669"/>
    <property type="project" value="TreeGrafter"/>
</dbReference>
<dbReference type="SMART" id="SM00028">
    <property type="entry name" value="TPR"/>
    <property type="match status" value="6"/>
</dbReference>
<protein>
    <submittedName>
        <fullName evidence="9">WGS project CCBQ000000000 data, contig 00058</fullName>
    </submittedName>
</protein>
<dbReference type="GO" id="GO:0051301">
    <property type="term" value="P:cell division"/>
    <property type="evidence" value="ECO:0007669"/>
    <property type="project" value="UniProtKB-KW"/>
</dbReference>
<dbReference type="PANTHER" id="PTHR12558:SF10">
    <property type="entry name" value="CELL DIVISION CYCLE PROTEIN 23 HOMOLOG"/>
    <property type="match status" value="1"/>
</dbReference>
<evidence type="ECO:0000256" key="4">
    <source>
        <dbReference type="ARBA" id="ARBA00022786"/>
    </source>
</evidence>
<gene>
    <name evidence="9" type="ORF">KLDO_g4353</name>
</gene>
<evidence type="ECO:0000256" key="6">
    <source>
        <dbReference type="ARBA" id="ARBA00023306"/>
    </source>
</evidence>
<evidence type="ECO:0000256" key="3">
    <source>
        <dbReference type="ARBA" id="ARBA00022776"/>
    </source>
</evidence>